<dbReference type="GO" id="GO:0005509">
    <property type="term" value="F:calcium ion binding"/>
    <property type="evidence" value="ECO:0007669"/>
    <property type="project" value="InterPro"/>
</dbReference>
<dbReference type="SUPFAM" id="SSF47473">
    <property type="entry name" value="EF-hand"/>
    <property type="match status" value="1"/>
</dbReference>
<dbReference type="CDD" id="cd00051">
    <property type="entry name" value="EFh"/>
    <property type="match status" value="1"/>
</dbReference>
<feature type="domain" description="EF-hand" evidence="3">
    <location>
        <begin position="28"/>
        <end position="63"/>
    </location>
</feature>
<keyword evidence="5" id="KW-1185">Reference proteome</keyword>
<proteinExistence type="predicted"/>
<name>A0A3P7SMU2_DRAME</name>
<accession>A0A3P7SMU2</accession>
<dbReference type="Gene3D" id="1.10.238.10">
    <property type="entry name" value="EF-hand"/>
    <property type="match status" value="1"/>
</dbReference>
<dbReference type="STRING" id="318479.A0A3P7SMU2"/>
<dbReference type="PANTHER" id="PTHR23050">
    <property type="entry name" value="CALCIUM BINDING PROTEIN"/>
    <property type="match status" value="1"/>
</dbReference>
<dbReference type="FunFam" id="1.10.238.10:FF:000001">
    <property type="entry name" value="Calmodulin 1"/>
    <property type="match status" value="1"/>
</dbReference>
<evidence type="ECO:0000259" key="3">
    <source>
        <dbReference type="PROSITE" id="PS50222"/>
    </source>
</evidence>
<evidence type="ECO:0000256" key="2">
    <source>
        <dbReference type="ARBA" id="ARBA00022837"/>
    </source>
</evidence>
<dbReference type="OrthoDB" id="343296at2759"/>
<protein>
    <recommendedName>
        <fullName evidence="3">EF-hand domain-containing protein</fullName>
    </recommendedName>
</protein>
<dbReference type="InterPro" id="IPR050145">
    <property type="entry name" value="Centrin_CML-like"/>
</dbReference>
<evidence type="ECO:0000313" key="5">
    <source>
        <dbReference type="Proteomes" id="UP000274756"/>
    </source>
</evidence>
<dbReference type="Pfam" id="PF13499">
    <property type="entry name" value="EF-hand_7"/>
    <property type="match status" value="1"/>
</dbReference>
<evidence type="ECO:0000256" key="1">
    <source>
        <dbReference type="ARBA" id="ARBA00022737"/>
    </source>
</evidence>
<keyword evidence="1" id="KW-0677">Repeat</keyword>
<dbReference type="PROSITE" id="PS50222">
    <property type="entry name" value="EF_HAND_2"/>
    <property type="match status" value="1"/>
</dbReference>
<organism evidence="4 5">
    <name type="scientific">Dracunculus medinensis</name>
    <name type="common">Guinea worm</name>
    <dbReference type="NCBI Taxonomy" id="318479"/>
    <lineage>
        <taxon>Eukaryota</taxon>
        <taxon>Metazoa</taxon>
        <taxon>Ecdysozoa</taxon>
        <taxon>Nematoda</taxon>
        <taxon>Chromadorea</taxon>
        <taxon>Rhabditida</taxon>
        <taxon>Spirurina</taxon>
        <taxon>Dracunculoidea</taxon>
        <taxon>Dracunculidae</taxon>
        <taxon>Dracunculus</taxon>
    </lineage>
</organism>
<sequence>MSNYSEISDSISVDELMDLLREKFDERSGLNEMRTAFELFDNTSKGYISVDDLQRVARELGEEIDDEQLKEMIVEADSEGFGKVSEADFFTVMKKTALY</sequence>
<dbReference type="InterPro" id="IPR002048">
    <property type="entry name" value="EF_hand_dom"/>
</dbReference>
<dbReference type="SMART" id="SM00054">
    <property type="entry name" value="EFh"/>
    <property type="match status" value="2"/>
</dbReference>
<reference evidence="4 5" key="1">
    <citation type="submission" date="2018-11" db="EMBL/GenBank/DDBJ databases">
        <authorList>
            <consortium name="Pathogen Informatics"/>
        </authorList>
    </citation>
    <scope>NUCLEOTIDE SEQUENCE [LARGE SCALE GENOMIC DNA]</scope>
</reference>
<dbReference type="AlphaFoldDB" id="A0A3P7SMU2"/>
<dbReference type="InterPro" id="IPR011992">
    <property type="entry name" value="EF-hand-dom_pair"/>
</dbReference>
<dbReference type="EMBL" id="UYYG01000054">
    <property type="protein sequence ID" value="VDN52339.1"/>
    <property type="molecule type" value="Genomic_DNA"/>
</dbReference>
<evidence type="ECO:0000313" key="4">
    <source>
        <dbReference type="EMBL" id="VDN52339.1"/>
    </source>
</evidence>
<dbReference type="Proteomes" id="UP000274756">
    <property type="component" value="Unassembled WGS sequence"/>
</dbReference>
<keyword evidence="2" id="KW-0106">Calcium</keyword>
<gene>
    <name evidence="4" type="ORF">DME_LOCUS2312</name>
</gene>